<keyword evidence="8" id="KW-0732">Signal</keyword>
<organism evidence="9 10">
    <name type="scientific">Rubrivirga marina</name>
    <dbReference type="NCBI Taxonomy" id="1196024"/>
    <lineage>
        <taxon>Bacteria</taxon>
        <taxon>Pseudomonadati</taxon>
        <taxon>Rhodothermota</taxon>
        <taxon>Rhodothermia</taxon>
        <taxon>Rhodothermales</taxon>
        <taxon>Rubricoccaceae</taxon>
        <taxon>Rubrivirga</taxon>
    </lineage>
</organism>
<evidence type="ECO:0000256" key="5">
    <source>
        <dbReference type="PIRSR" id="PIRSR600246-1"/>
    </source>
</evidence>
<dbReference type="SUPFAM" id="SSF56235">
    <property type="entry name" value="N-terminal nucleophile aminohydrolases (Ntn hydrolases)"/>
    <property type="match status" value="1"/>
</dbReference>
<dbReference type="Proteomes" id="UP000216339">
    <property type="component" value="Unassembled WGS sequence"/>
</dbReference>
<keyword evidence="2" id="KW-0378">Hydrolase</keyword>
<dbReference type="AlphaFoldDB" id="A0A271J4D3"/>
<dbReference type="InterPro" id="IPR000246">
    <property type="entry name" value="Peptidase_T2"/>
</dbReference>
<evidence type="ECO:0000256" key="7">
    <source>
        <dbReference type="PIRSR" id="PIRSR600246-3"/>
    </source>
</evidence>
<dbReference type="PANTHER" id="PTHR10188">
    <property type="entry name" value="L-ASPARAGINASE"/>
    <property type="match status" value="1"/>
</dbReference>
<evidence type="ECO:0000256" key="3">
    <source>
        <dbReference type="ARBA" id="ARBA00022813"/>
    </source>
</evidence>
<evidence type="ECO:0000256" key="1">
    <source>
        <dbReference type="ARBA" id="ARBA00022670"/>
    </source>
</evidence>
<gene>
    <name evidence="9" type="ORF">BSZ37_18140</name>
</gene>
<protein>
    <recommendedName>
        <fullName evidence="4">Isoaspartyl peptidase</fullName>
    </recommendedName>
</protein>
<evidence type="ECO:0000256" key="2">
    <source>
        <dbReference type="ARBA" id="ARBA00022801"/>
    </source>
</evidence>
<evidence type="ECO:0000256" key="6">
    <source>
        <dbReference type="PIRSR" id="PIRSR600246-2"/>
    </source>
</evidence>
<dbReference type="FunFam" id="3.60.20.30:FF:000001">
    <property type="entry name" value="Isoaspartyl peptidase/L-asparaginase"/>
    <property type="match status" value="1"/>
</dbReference>
<evidence type="ECO:0000256" key="8">
    <source>
        <dbReference type="SAM" id="SignalP"/>
    </source>
</evidence>
<dbReference type="GO" id="GO:0008233">
    <property type="term" value="F:peptidase activity"/>
    <property type="evidence" value="ECO:0007669"/>
    <property type="project" value="UniProtKB-KW"/>
</dbReference>
<feature type="site" description="Cleavage; by autolysis" evidence="7">
    <location>
        <begin position="208"/>
        <end position="209"/>
    </location>
</feature>
<dbReference type="OrthoDB" id="9780217at2"/>
<name>A0A271J4D3_9BACT</name>
<dbReference type="Gene3D" id="3.60.20.30">
    <property type="entry name" value="(Glycosyl)asparaginase"/>
    <property type="match status" value="1"/>
</dbReference>
<sequence>MFRSLVLLASLAVLALPATAQTVEVLPGLDGDPVVLVVHGGAGTLLRADMTDATERAVRGALEQALRAGHAEVTAGRSALDAVTAALQVLEDDVEFNAGRGAVFASDGTVRHDASIMDGASGLAGASTGTMHVRHPIALARRVMEASPHVLLSGEGAEEFALQQGLELVPNEFFHTDSRRQSLLRVQEEERSATGLAVPAPEPWQMTGTVGAVALSAEGHLAAGTSTGGMTNKRWGRIGDSPIIGAGTFADDATCGVSATGHGEFFIRLGIARDVAARMAYLGESVDTAASHVIGETLTEAGGTGGIIALDAGGNVSMPFNTEGMYRGYITRSGRVVTMIYGDE</sequence>
<evidence type="ECO:0000256" key="4">
    <source>
        <dbReference type="ARBA" id="ARBA00069124"/>
    </source>
</evidence>
<proteinExistence type="predicted"/>
<dbReference type="InterPro" id="IPR029055">
    <property type="entry name" value="Ntn_hydrolases_N"/>
</dbReference>
<dbReference type="RefSeq" id="WP_095511893.1">
    <property type="nucleotide sequence ID" value="NZ_MQWD01000001.1"/>
</dbReference>
<dbReference type="GO" id="GO:0016811">
    <property type="term" value="F:hydrolase activity, acting on carbon-nitrogen (but not peptide) bonds, in linear amides"/>
    <property type="evidence" value="ECO:0007669"/>
    <property type="project" value="UniProtKB-ARBA"/>
</dbReference>
<dbReference type="EMBL" id="MQWD01000001">
    <property type="protein sequence ID" value="PAP78210.1"/>
    <property type="molecule type" value="Genomic_DNA"/>
</dbReference>
<feature type="binding site" evidence="6">
    <location>
        <begin position="260"/>
        <end position="263"/>
    </location>
    <ligand>
        <name>substrate</name>
    </ligand>
</feature>
<feature type="active site" description="Nucleophile" evidence="5">
    <location>
        <position position="209"/>
    </location>
</feature>
<accession>A0A271J4D3</accession>
<feature type="signal peptide" evidence="8">
    <location>
        <begin position="1"/>
        <end position="20"/>
    </location>
</feature>
<evidence type="ECO:0000313" key="9">
    <source>
        <dbReference type="EMBL" id="PAP78210.1"/>
    </source>
</evidence>
<feature type="binding site" evidence="6">
    <location>
        <begin position="237"/>
        <end position="240"/>
    </location>
    <ligand>
        <name>substrate</name>
    </ligand>
</feature>
<feature type="chain" id="PRO_5012854530" description="Isoaspartyl peptidase" evidence="8">
    <location>
        <begin position="21"/>
        <end position="344"/>
    </location>
</feature>
<comment type="caution">
    <text evidence="9">The sequence shown here is derived from an EMBL/GenBank/DDBJ whole genome shotgun (WGS) entry which is preliminary data.</text>
</comment>
<keyword evidence="3" id="KW-0068">Autocatalytic cleavage</keyword>
<keyword evidence="1" id="KW-0645">Protease</keyword>
<dbReference type="GO" id="GO:0006508">
    <property type="term" value="P:proteolysis"/>
    <property type="evidence" value="ECO:0007669"/>
    <property type="project" value="UniProtKB-KW"/>
</dbReference>
<dbReference type="PANTHER" id="PTHR10188:SF6">
    <property type="entry name" value="N(4)-(BETA-N-ACETYLGLUCOSAMINYL)-L-ASPARAGINASE"/>
    <property type="match status" value="1"/>
</dbReference>
<evidence type="ECO:0000313" key="10">
    <source>
        <dbReference type="Proteomes" id="UP000216339"/>
    </source>
</evidence>
<dbReference type="CDD" id="cd04701">
    <property type="entry name" value="Asparaginase_2"/>
    <property type="match status" value="1"/>
</dbReference>
<dbReference type="Pfam" id="PF01112">
    <property type="entry name" value="Asparaginase_2"/>
    <property type="match status" value="1"/>
</dbReference>
<keyword evidence="10" id="KW-1185">Reference proteome</keyword>
<reference evidence="9 10" key="1">
    <citation type="submission" date="2016-11" db="EMBL/GenBank/DDBJ databases">
        <title>Study of marine rhodopsin-containing bacteria.</title>
        <authorList>
            <person name="Yoshizawa S."/>
            <person name="Kumagai Y."/>
            <person name="Kogure K."/>
        </authorList>
    </citation>
    <scope>NUCLEOTIDE SEQUENCE [LARGE SCALE GENOMIC DNA]</scope>
    <source>
        <strain evidence="9 10">SAORIC-28</strain>
    </source>
</reference>